<evidence type="ECO:0000256" key="1">
    <source>
        <dbReference type="SAM" id="MobiDB-lite"/>
    </source>
</evidence>
<feature type="compositionally biased region" description="Basic and acidic residues" evidence="1">
    <location>
        <begin position="326"/>
        <end position="335"/>
    </location>
</feature>
<organism evidence="3 4">
    <name type="scientific">Solanum tuberosum</name>
    <name type="common">Potato</name>
    <dbReference type="NCBI Taxonomy" id="4113"/>
    <lineage>
        <taxon>Eukaryota</taxon>
        <taxon>Viridiplantae</taxon>
        <taxon>Streptophyta</taxon>
        <taxon>Embryophyta</taxon>
        <taxon>Tracheophyta</taxon>
        <taxon>Spermatophyta</taxon>
        <taxon>Magnoliopsida</taxon>
        <taxon>eudicotyledons</taxon>
        <taxon>Gunneridae</taxon>
        <taxon>Pentapetalae</taxon>
        <taxon>asterids</taxon>
        <taxon>lamiids</taxon>
        <taxon>Solanales</taxon>
        <taxon>Solanaceae</taxon>
        <taxon>Solanoideae</taxon>
        <taxon>Solaneae</taxon>
        <taxon>Solanum</taxon>
    </lineage>
</organism>
<dbReference type="Gramene" id="PGSC0003DMT400093312">
    <property type="protein sequence ID" value="PGSC0003DMT400093312"/>
    <property type="gene ID" value="PGSC0003DMG400042883"/>
</dbReference>
<evidence type="ECO:0000313" key="3">
    <source>
        <dbReference type="EnsemblPlants" id="PGSC0003DMT400093312"/>
    </source>
</evidence>
<reference evidence="4" key="1">
    <citation type="journal article" date="2011" name="Nature">
        <title>Genome sequence and analysis of the tuber crop potato.</title>
        <authorList>
            <consortium name="The Potato Genome Sequencing Consortium"/>
        </authorList>
    </citation>
    <scope>NUCLEOTIDE SEQUENCE [LARGE SCALE GENOMIC DNA]</scope>
    <source>
        <strain evidence="4">cv. DM1-3 516 R44</strain>
    </source>
</reference>
<dbReference type="Proteomes" id="UP000011115">
    <property type="component" value="Unassembled WGS sequence"/>
</dbReference>
<dbReference type="GO" id="GO:0009579">
    <property type="term" value="C:thylakoid"/>
    <property type="evidence" value="ECO:0000318"/>
    <property type="project" value="GO_Central"/>
</dbReference>
<dbReference type="HOGENOM" id="CLU_455224_0_0_1"/>
<dbReference type="PANTHER" id="PTHR33180">
    <property type="entry name" value="PHOTOSYSTEM II CP43 REACTION CENTER PROTEIN"/>
    <property type="match status" value="1"/>
</dbReference>
<dbReference type="GO" id="GO:0009523">
    <property type="term" value="C:photosystem II"/>
    <property type="evidence" value="ECO:0000318"/>
    <property type="project" value="GO_Central"/>
</dbReference>
<evidence type="ECO:0000313" key="4">
    <source>
        <dbReference type="Proteomes" id="UP000011115"/>
    </source>
</evidence>
<dbReference type="InterPro" id="IPR046796">
    <property type="entry name" value="Transposase_32_dom"/>
</dbReference>
<feature type="domain" description="Putative plant transposon protein" evidence="2">
    <location>
        <begin position="469"/>
        <end position="600"/>
    </location>
</feature>
<accession>M1DRP2</accession>
<dbReference type="PaxDb" id="4113-PGSC0003DMT400093312"/>
<sequence>MTLPNDIFLKERRHDVIPQGKFEYTIVCHFTVLCTNEFCVSQVQINVTPDDHPPRATRSRTTRAILQDTPPQYEEGGSRSGIGEASGSKVDVASGSQSDDGSGEVATGVRGEAEATDEDIEITTDNTMVMYVNIHEPDAVARQHLIDGYRSMWTVNRSDEFFHKGIVNKTGSFKSRPIMPETRVVVADIKAFLDIYHTFQFHQFNWMDNAPGKYSSHLTREFYSSYAATLMNFVAETETTKHYPDDQDTPNYAVPPLRPNELLGLPNNTRDNPTNRILASKMVSRRIPKEVGMSNLTRRLAQFKVKSNPIKLDRPTTQFGVLPTSEKSEGAERTRRLTENMVRTNLTEPLQKKVKGISINEGGSNHPKMRVDDLQPGDKGKRKKHIAKKEAAIDPDFSEPEDEQPLINRRDALWARSQSTTTSTPSAATPPTTETVPAQAPSVTPTLPIAPPPRLLNRLKDVLDTLRYHEFEQFTQPRCPYLPSRVREFYITYEELVPKNKKKASEFRPVKSVMVRGKEVECHSEHVIVVLGRTLHSTLPYEGLPIVPSLDDLNGWLAPLIFNTTPRWIDVEAPIEKWDMDITSRFWFGFISNTIMPSQN</sequence>
<feature type="region of interest" description="Disordered" evidence="1">
    <location>
        <begin position="416"/>
        <end position="452"/>
    </location>
</feature>
<keyword evidence="4" id="KW-1185">Reference proteome</keyword>
<dbReference type="AlphaFoldDB" id="M1DRP2"/>
<feature type="compositionally biased region" description="Basic and acidic residues" evidence="1">
    <location>
        <begin position="369"/>
        <end position="379"/>
    </location>
</feature>
<dbReference type="Pfam" id="PF20167">
    <property type="entry name" value="Transposase_32"/>
    <property type="match status" value="1"/>
</dbReference>
<feature type="region of interest" description="Disordered" evidence="1">
    <location>
        <begin position="357"/>
        <end position="404"/>
    </location>
</feature>
<feature type="region of interest" description="Disordered" evidence="1">
    <location>
        <begin position="49"/>
        <end position="120"/>
    </location>
</feature>
<name>M1DRP2_SOLTU</name>
<dbReference type="InParanoid" id="M1DRP2"/>
<feature type="region of interest" description="Disordered" evidence="1">
    <location>
        <begin position="314"/>
        <end position="335"/>
    </location>
</feature>
<feature type="compositionally biased region" description="Low complexity" evidence="1">
    <location>
        <begin position="417"/>
        <end position="441"/>
    </location>
</feature>
<reference evidence="3" key="2">
    <citation type="submission" date="2015-06" db="UniProtKB">
        <authorList>
            <consortium name="EnsemblPlants"/>
        </authorList>
    </citation>
    <scope>IDENTIFICATION</scope>
    <source>
        <strain evidence="3">DM1-3 516 R44</strain>
    </source>
</reference>
<dbReference type="EnsemblPlants" id="PGSC0003DMT400093312">
    <property type="protein sequence ID" value="PGSC0003DMT400093312"/>
    <property type="gene ID" value="PGSC0003DMG400042883"/>
</dbReference>
<dbReference type="PANTHER" id="PTHR33180:SF31">
    <property type="entry name" value="POLYPROTEIN PROTEIN"/>
    <property type="match status" value="1"/>
</dbReference>
<proteinExistence type="predicted"/>
<evidence type="ECO:0000259" key="2">
    <source>
        <dbReference type="Pfam" id="PF20167"/>
    </source>
</evidence>
<protein>
    <recommendedName>
        <fullName evidence="2">Putative plant transposon protein domain-containing protein</fullName>
    </recommendedName>
</protein>